<protein>
    <recommendedName>
        <fullName evidence="3">Transgelin</fullName>
    </recommendedName>
    <alternativeName>
        <fullName evidence="7">Smooth muscle protein 22-alpha</fullName>
    </alternativeName>
</protein>
<comment type="caution">
    <text evidence="10">The sequence shown here is derived from an EMBL/GenBank/DDBJ whole genome shotgun (WGS) entry which is preliminary data.</text>
</comment>
<dbReference type="PRINTS" id="PR00888">
    <property type="entry name" value="SM22CALPONIN"/>
</dbReference>
<feature type="domain" description="Calponin-homology (CH)" evidence="9">
    <location>
        <begin position="25"/>
        <end position="94"/>
    </location>
</feature>
<sequence length="157" mass="17466">MANKGPAYGMSRDVQSKIEKKYDDELEDRLVEWIVAQCGAAVGRPERGRLGFQVWLKNGIVLSRLVNSLYPDGSKPVKIPDTPPTMVFKQMEQIAHRGGAGAAWPLPLPHRKAQEHKREFTESQLKEGKNVIGLQMGSNKGASQAGMSYGRPRQIIR</sequence>
<reference evidence="10 11" key="1">
    <citation type="submission" date="2019-09" db="EMBL/GenBank/DDBJ databases">
        <title>Bird 10,000 Genomes (B10K) Project - Family phase.</title>
        <authorList>
            <person name="Zhang G."/>
        </authorList>
    </citation>
    <scope>NUCLEOTIDE SEQUENCE [LARGE SCALE GENOMIC DNA]</scope>
    <source>
        <strain evidence="10">B10K-DU-002-13</strain>
        <tissue evidence="10">Muscle</tissue>
    </source>
</reference>
<evidence type="ECO:0000313" key="10">
    <source>
        <dbReference type="EMBL" id="NXN69645.1"/>
    </source>
</evidence>
<keyword evidence="11" id="KW-1185">Reference proteome</keyword>
<feature type="region of interest" description="Disordered" evidence="8">
    <location>
        <begin position="136"/>
        <end position="157"/>
    </location>
</feature>
<name>A0A7L1L339_HIMHI</name>
<keyword evidence="5" id="KW-0007">Acetylation</keyword>
<dbReference type="EMBL" id="VXBK01005978">
    <property type="protein sequence ID" value="NXN69645.1"/>
    <property type="molecule type" value="Genomic_DNA"/>
</dbReference>
<evidence type="ECO:0000259" key="9">
    <source>
        <dbReference type="Pfam" id="PF00307"/>
    </source>
</evidence>
<evidence type="ECO:0000256" key="1">
    <source>
        <dbReference type="ARBA" id="ARBA00004496"/>
    </source>
</evidence>
<evidence type="ECO:0000256" key="3">
    <source>
        <dbReference type="ARBA" id="ARBA00020331"/>
    </source>
</evidence>
<dbReference type="Pfam" id="PF00402">
    <property type="entry name" value="Calponin"/>
    <property type="match status" value="1"/>
</dbReference>
<dbReference type="GO" id="GO:0005737">
    <property type="term" value="C:cytoplasm"/>
    <property type="evidence" value="ECO:0007669"/>
    <property type="project" value="UniProtKB-SubCell"/>
</dbReference>
<dbReference type="PROSITE" id="PS51122">
    <property type="entry name" value="CALPONIN_2"/>
    <property type="match status" value="1"/>
</dbReference>
<comment type="similarity">
    <text evidence="2">Belongs to the calponin family.</text>
</comment>
<dbReference type="InterPro" id="IPR000557">
    <property type="entry name" value="Calponin_repeat"/>
</dbReference>
<evidence type="ECO:0000313" key="11">
    <source>
        <dbReference type="Proteomes" id="UP000571567"/>
    </source>
</evidence>
<comment type="subcellular location">
    <subcellularLocation>
        <location evidence="1">Cytoplasm</location>
    </subcellularLocation>
</comment>
<gene>
    <name evidence="10" type="primary">Tagln</name>
    <name evidence="10" type="ORF">HIMHIM_R06310</name>
</gene>
<accession>A0A7L1L339</accession>
<dbReference type="PRINTS" id="PR00890">
    <property type="entry name" value="TRANSGELIN"/>
</dbReference>
<dbReference type="SUPFAM" id="SSF47576">
    <property type="entry name" value="Calponin-homology domain, CH-domain"/>
    <property type="match status" value="1"/>
</dbReference>
<feature type="non-terminal residue" evidence="10">
    <location>
        <position position="1"/>
    </location>
</feature>
<dbReference type="Proteomes" id="UP000571567">
    <property type="component" value="Unassembled WGS sequence"/>
</dbReference>
<feature type="compositionally biased region" description="Polar residues" evidence="8">
    <location>
        <begin position="136"/>
        <end position="146"/>
    </location>
</feature>
<evidence type="ECO:0000256" key="4">
    <source>
        <dbReference type="ARBA" id="ARBA00022490"/>
    </source>
</evidence>
<dbReference type="OrthoDB" id="21595at2759"/>
<evidence type="ECO:0000256" key="2">
    <source>
        <dbReference type="ARBA" id="ARBA00009631"/>
    </source>
</evidence>
<dbReference type="InterPro" id="IPR003096">
    <property type="entry name" value="SM22_calponin"/>
</dbReference>
<dbReference type="InterPro" id="IPR050606">
    <property type="entry name" value="Calponin-like"/>
</dbReference>
<dbReference type="PROSITE" id="PS01052">
    <property type="entry name" value="CALPONIN_1"/>
    <property type="match status" value="1"/>
</dbReference>
<keyword evidence="6" id="KW-0514">Muscle protein</keyword>
<evidence type="ECO:0000256" key="5">
    <source>
        <dbReference type="ARBA" id="ARBA00022990"/>
    </source>
</evidence>
<evidence type="ECO:0000256" key="6">
    <source>
        <dbReference type="ARBA" id="ARBA00023179"/>
    </source>
</evidence>
<dbReference type="Pfam" id="PF00307">
    <property type="entry name" value="CH"/>
    <property type="match status" value="1"/>
</dbReference>
<dbReference type="InterPro" id="IPR036872">
    <property type="entry name" value="CH_dom_sf"/>
</dbReference>
<keyword evidence="4" id="KW-0963">Cytoplasm</keyword>
<organism evidence="10 11">
    <name type="scientific">Himantopus himantopus</name>
    <name type="common">Black-winged stilt</name>
    <name type="synonym">Charadrius himantopus</name>
    <dbReference type="NCBI Taxonomy" id="225398"/>
    <lineage>
        <taxon>Eukaryota</taxon>
        <taxon>Metazoa</taxon>
        <taxon>Chordata</taxon>
        <taxon>Craniata</taxon>
        <taxon>Vertebrata</taxon>
        <taxon>Euteleostomi</taxon>
        <taxon>Archelosauria</taxon>
        <taxon>Archosauria</taxon>
        <taxon>Dinosauria</taxon>
        <taxon>Saurischia</taxon>
        <taxon>Theropoda</taxon>
        <taxon>Coelurosauria</taxon>
        <taxon>Aves</taxon>
        <taxon>Neognathae</taxon>
        <taxon>Neoaves</taxon>
        <taxon>Charadriiformes</taxon>
        <taxon>Recurvirostridae</taxon>
        <taxon>Himantopus</taxon>
    </lineage>
</organism>
<dbReference type="AlphaFoldDB" id="A0A7L1L339"/>
<dbReference type="PANTHER" id="PTHR47385">
    <property type="entry name" value="CALPONIN"/>
    <property type="match status" value="1"/>
</dbReference>
<feature type="non-terminal residue" evidence="10">
    <location>
        <position position="157"/>
    </location>
</feature>
<dbReference type="PANTHER" id="PTHR47385:SF16">
    <property type="entry name" value="TRANSGELIN"/>
    <property type="match status" value="1"/>
</dbReference>
<proteinExistence type="inferred from homology"/>
<dbReference type="InterPro" id="IPR001715">
    <property type="entry name" value="CH_dom"/>
</dbReference>
<dbReference type="Gene3D" id="1.10.418.10">
    <property type="entry name" value="Calponin-like domain"/>
    <property type="match status" value="1"/>
</dbReference>
<evidence type="ECO:0000256" key="8">
    <source>
        <dbReference type="SAM" id="MobiDB-lite"/>
    </source>
</evidence>
<evidence type="ECO:0000256" key="7">
    <source>
        <dbReference type="ARBA" id="ARBA00030417"/>
    </source>
</evidence>